<feature type="transmembrane region" description="Helical" evidence="2">
    <location>
        <begin position="331"/>
        <end position="353"/>
    </location>
</feature>
<comment type="caution">
    <text evidence="4">The sequence shown here is derived from an EMBL/GenBank/DDBJ whole genome shotgun (WGS) entry which is preliminary data.</text>
</comment>
<dbReference type="InterPro" id="IPR011993">
    <property type="entry name" value="PH-like_dom_sf"/>
</dbReference>
<dbReference type="CDD" id="cd13220">
    <property type="entry name" value="PH-GRAM_GRAMDC"/>
    <property type="match status" value="1"/>
</dbReference>
<evidence type="ECO:0000259" key="3">
    <source>
        <dbReference type="SMART" id="SM00568"/>
    </source>
</evidence>
<proteinExistence type="predicted"/>
<gene>
    <name evidence="4" type="ORF">chiPu_0003667</name>
</gene>
<keyword evidence="2" id="KW-1133">Transmembrane helix</keyword>
<feature type="region of interest" description="Disordered" evidence="1">
    <location>
        <begin position="50"/>
        <end position="71"/>
    </location>
</feature>
<feature type="region of interest" description="Disordered" evidence="1">
    <location>
        <begin position="220"/>
        <end position="247"/>
    </location>
</feature>
<evidence type="ECO:0000313" key="5">
    <source>
        <dbReference type="Proteomes" id="UP000287033"/>
    </source>
</evidence>
<dbReference type="OrthoDB" id="2162691at2759"/>
<dbReference type="Gene3D" id="2.30.29.30">
    <property type="entry name" value="Pleckstrin-homology domain (PH domain)/Phosphotyrosine-binding domain (PTB)"/>
    <property type="match status" value="1"/>
</dbReference>
<evidence type="ECO:0000313" key="4">
    <source>
        <dbReference type="EMBL" id="GCC25259.1"/>
    </source>
</evidence>
<accession>A0A401S4J0</accession>
<dbReference type="Proteomes" id="UP000287033">
    <property type="component" value="Unassembled WGS sequence"/>
</dbReference>
<dbReference type="InterPro" id="IPR052633">
    <property type="entry name" value="GRAM_domain_protein_2B"/>
</dbReference>
<dbReference type="InterPro" id="IPR004182">
    <property type="entry name" value="GRAM"/>
</dbReference>
<dbReference type="PANTHER" id="PTHR46645">
    <property type="entry name" value="GRAM DOMAIN-CONTAINING PROTEIN 2B-RELATED"/>
    <property type="match status" value="1"/>
</dbReference>
<name>A0A401S4J0_CHIPU</name>
<dbReference type="EMBL" id="BEZZ01000081">
    <property type="protein sequence ID" value="GCC25259.1"/>
    <property type="molecule type" value="Genomic_DNA"/>
</dbReference>
<dbReference type="STRING" id="137246.A0A401S4J0"/>
<keyword evidence="5" id="KW-1185">Reference proteome</keyword>
<evidence type="ECO:0000256" key="1">
    <source>
        <dbReference type="SAM" id="MobiDB-lite"/>
    </source>
</evidence>
<protein>
    <recommendedName>
        <fullName evidence="3">GRAM domain-containing protein</fullName>
    </recommendedName>
</protein>
<evidence type="ECO:0000256" key="2">
    <source>
        <dbReference type="SAM" id="Phobius"/>
    </source>
</evidence>
<dbReference type="OMA" id="HYICALQ"/>
<feature type="compositionally biased region" description="Polar residues" evidence="1">
    <location>
        <begin position="52"/>
        <end position="69"/>
    </location>
</feature>
<keyword evidence="2" id="KW-0812">Transmembrane</keyword>
<feature type="domain" description="GRAM" evidence="3">
    <location>
        <begin position="112"/>
        <end position="176"/>
    </location>
</feature>
<dbReference type="Pfam" id="PF02893">
    <property type="entry name" value="GRAM"/>
    <property type="match status" value="1"/>
</dbReference>
<dbReference type="SMART" id="SM00568">
    <property type="entry name" value="GRAM"/>
    <property type="match status" value="1"/>
</dbReference>
<keyword evidence="2" id="KW-0472">Membrane</keyword>
<reference evidence="4 5" key="1">
    <citation type="journal article" date="2018" name="Nat. Ecol. Evol.">
        <title>Shark genomes provide insights into elasmobranch evolution and the origin of vertebrates.</title>
        <authorList>
            <person name="Hara Y"/>
            <person name="Yamaguchi K"/>
            <person name="Onimaru K"/>
            <person name="Kadota M"/>
            <person name="Koyanagi M"/>
            <person name="Keeley SD"/>
            <person name="Tatsumi K"/>
            <person name="Tanaka K"/>
            <person name="Motone F"/>
            <person name="Kageyama Y"/>
            <person name="Nozu R"/>
            <person name="Adachi N"/>
            <person name="Nishimura O"/>
            <person name="Nakagawa R"/>
            <person name="Tanegashima C"/>
            <person name="Kiyatake I"/>
            <person name="Matsumoto R"/>
            <person name="Murakumo K"/>
            <person name="Nishida K"/>
            <person name="Terakita A"/>
            <person name="Kuratani S"/>
            <person name="Sato K"/>
            <person name="Hyodo S Kuraku.S."/>
        </authorList>
    </citation>
    <scope>NUCLEOTIDE SEQUENCE [LARGE SCALE GENOMIC DNA]</scope>
</reference>
<sequence>MTAAMSKDSFPSAGRYMKLIGRKVHFPELLSSCPNEIGLMADKLKKNKKKLQAQSRLPSLETDSMSSEIQQKEKTLQLTRSLAFDLPSSKNEDEPYTGRRRSSSASVVKLNATFYKQFKDLNENVIDSFKCALHKEVPYHGKMYVSANHICFYSNILKEIKLMIPVTTVISLKKQNTALLVPNALCVKTTEGEKHLFGSLRSRDVTFKVLKTVCTHLENGSPTNSPRVSINESSFSTDSKNSQENQSSFEQKCSDLNSIDCPDASTEPISNTDAANTTGNGTVLCKDNKEREGQPEERTSCYIGNSWFQKVMKRMKSVVAFHESTTFNTLIIIYVLLVLLLLISSSYIGFRIVALEEQLMSMGAWPELHTHNQYRKT</sequence>
<organism evidence="4 5">
    <name type="scientific">Chiloscyllium punctatum</name>
    <name type="common">Brownbanded bambooshark</name>
    <name type="synonym">Hemiscyllium punctatum</name>
    <dbReference type="NCBI Taxonomy" id="137246"/>
    <lineage>
        <taxon>Eukaryota</taxon>
        <taxon>Metazoa</taxon>
        <taxon>Chordata</taxon>
        <taxon>Craniata</taxon>
        <taxon>Vertebrata</taxon>
        <taxon>Chondrichthyes</taxon>
        <taxon>Elasmobranchii</taxon>
        <taxon>Galeomorphii</taxon>
        <taxon>Galeoidea</taxon>
        <taxon>Orectolobiformes</taxon>
        <taxon>Hemiscylliidae</taxon>
        <taxon>Chiloscyllium</taxon>
    </lineage>
</organism>
<dbReference type="AlphaFoldDB" id="A0A401S4J0"/>